<evidence type="ECO:0000256" key="1">
    <source>
        <dbReference type="ARBA" id="ARBA00008857"/>
    </source>
</evidence>
<dbReference type="Gene3D" id="1.10.443.10">
    <property type="entry name" value="Intergrase catalytic core"/>
    <property type="match status" value="1"/>
</dbReference>
<keyword evidence="7" id="KW-1185">Reference proteome</keyword>
<dbReference type="Pfam" id="PF22022">
    <property type="entry name" value="Phage_int_M"/>
    <property type="match status" value="1"/>
</dbReference>
<dbReference type="InterPro" id="IPR038488">
    <property type="entry name" value="Integrase_DNA-bd_sf"/>
</dbReference>
<dbReference type="PANTHER" id="PTHR30629">
    <property type="entry name" value="PROPHAGE INTEGRASE"/>
    <property type="match status" value="1"/>
</dbReference>
<dbReference type="PANTHER" id="PTHR30629:SF2">
    <property type="entry name" value="PROPHAGE INTEGRASE INTS-RELATED"/>
    <property type="match status" value="1"/>
</dbReference>
<dbReference type="Proteomes" id="UP001595926">
    <property type="component" value="Unassembled WGS sequence"/>
</dbReference>
<dbReference type="InterPro" id="IPR050808">
    <property type="entry name" value="Phage_Integrase"/>
</dbReference>
<evidence type="ECO:0000256" key="3">
    <source>
        <dbReference type="ARBA" id="ARBA00023125"/>
    </source>
</evidence>
<comment type="similarity">
    <text evidence="1">Belongs to the 'phage' integrase family.</text>
</comment>
<evidence type="ECO:0000259" key="5">
    <source>
        <dbReference type="PROSITE" id="PS51898"/>
    </source>
</evidence>
<keyword evidence="2" id="KW-0229">DNA integration</keyword>
<sequence length="414" mass="48108">MAGKLTTSKLQSLKATGKDYKLCDGNGLYIRVDTKGNKTWQFRYKNKWEPLGSYPTISLKAAREEAFRAKQLLSNGKDPKIEREKQKYQDEYIFLNLATKAIESRHPTQPYGWDSEEVYKRNLSILNRLILPKLKTLNIKDIEPYQIAKVLEGNTPSNQNKMKNLFNLIFNYAIGKGLIKYNVARDIKVDKADTKGFEFIDPVEDKYHFSELLRDIDTYKGQYNISMALRLAVLVGFRPRNIVELKWENIKSVKQDGQEINFISIKAEDMKMKRDFRQPLSKQAYDLLMEIKEYNGGHAHVFHSTNSNTRYISKESLSKALRETLGYNGNSKPKQHTHGFRKSARTYISSIRSKYNWCDDAVRMILSHSKANSIDEIYDKNDFLIERAEMLQLWADYVDHIRVNSNVTKIDNVG</sequence>
<proteinExistence type="inferred from homology"/>
<dbReference type="Gene3D" id="3.30.160.390">
    <property type="entry name" value="Integrase, DNA-binding domain"/>
    <property type="match status" value="1"/>
</dbReference>
<accession>A0ABV9TCG6</accession>
<dbReference type="InterPro" id="IPR053876">
    <property type="entry name" value="Phage_int_M"/>
</dbReference>
<evidence type="ECO:0000256" key="4">
    <source>
        <dbReference type="ARBA" id="ARBA00023172"/>
    </source>
</evidence>
<feature type="domain" description="Tyr recombinase" evidence="5">
    <location>
        <begin position="198"/>
        <end position="391"/>
    </location>
</feature>
<dbReference type="Pfam" id="PF00589">
    <property type="entry name" value="Phage_integrase"/>
    <property type="match status" value="1"/>
</dbReference>
<dbReference type="InterPro" id="IPR011010">
    <property type="entry name" value="DNA_brk_join_enz"/>
</dbReference>
<name>A0ABV9TCG6_9GAMM</name>
<keyword evidence="4" id="KW-0233">DNA recombination</keyword>
<dbReference type="InterPro" id="IPR025166">
    <property type="entry name" value="Integrase_DNA_bind_dom"/>
</dbReference>
<dbReference type="InterPro" id="IPR010998">
    <property type="entry name" value="Integrase_recombinase_N"/>
</dbReference>
<reference evidence="7" key="1">
    <citation type="journal article" date="2019" name="Int. J. Syst. Evol. Microbiol.">
        <title>The Global Catalogue of Microorganisms (GCM) 10K type strain sequencing project: providing services to taxonomists for standard genome sequencing and annotation.</title>
        <authorList>
            <consortium name="The Broad Institute Genomics Platform"/>
            <consortium name="The Broad Institute Genome Sequencing Center for Infectious Disease"/>
            <person name="Wu L."/>
            <person name="Ma J."/>
        </authorList>
    </citation>
    <scope>NUCLEOTIDE SEQUENCE [LARGE SCALE GENOMIC DNA]</scope>
    <source>
        <strain evidence="7">CGMCC 1.13718</strain>
    </source>
</reference>
<gene>
    <name evidence="6" type="ORF">ACFPDQ_07080</name>
</gene>
<dbReference type="Pfam" id="PF13356">
    <property type="entry name" value="Arm-DNA-bind_3"/>
    <property type="match status" value="1"/>
</dbReference>
<dbReference type="Gene3D" id="1.10.150.130">
    <property type="match status" value="1"/>
</dbReference>
<dbReference type="SUPFAM" id="SSF56349">
    <property type="entry name" value="DNA breaking-rejoining enzymes"/>
    <property type="match status" value="1"/>
</dbReference>
<dbReference type="InterPro" id="IPR002104">
    <property type="entry name" value="Integrase_catalytic"/>
</dbReference>
<organism evidence="6 7">
    <name type="scientific">Pseudofrancisella aestuarii</name>
    <dbReference type="NCBI Taxonomy" id="2670347"/>
    <lineage>
        <taxon>Bacteria</taxon>
        <taxon>Pseudomonadati</taxon>
        <taxon>Pseudomonadota</taxon>
        <taxon>Gammaproteobacteria</taxon>
        <taxon>Thiotrichales</taxon>
        <taxon>Francisellaceae</taxon>
        <taxon>Pseudofrancisella</taxon>
    </lineage>
</organism>
<keyword evidence="3" id="KW-0238">DNA-binding</keyword>
<dbReference type="EMBL" id="JBHSJH010000003">
    <property type="protein sequence ID" value="MFC4892812.1"/>
    <property type="molecule type" value="Genomic_DNA"/>
</dbReference>
<dbReference type="PROSITE" id="PS51898">
    <property type="entry name" value="TYR_RECOMBINASE"/>
    <property type="match status" value="1"/>
</dbReference>
<evidence type="ECO:0000256" key="2">
    <source>
        <dbReference type="ARBA" id="ARBA00022908"/>
    </source>
</evidence>
<dbReference type="InterPro" id="IPR013762">
    <property type="entry name" value="Integrase-like_cat_sf"/>
</dbReference>
<comment type="caution">
    <text evidence="6">The sequence shown here is derived from an EMBL/GenBank/DDBJ whole genome shotgun (WGS) entry which is preliminary data.</text>
</comment>
<protein>
    <submittedName>
        <fullName evidence="6">Tyrosine-type recombinase/integrase</fullName>
    </submittedName>
</protein>
<dbReference type="CDD" id="cd00801">
    <property type="entry name" value="INT_P4_C"/>
    <property type="match status" value="1"/>
</dbReference>
<dbReference type="RefSeq" id="WP_119331175.1">
    <property type="nucleotide sequence ID" value="NZ_JBHSJH010000003.1"/>
</dbReference>
<evidence type="ECO:0000313" key="6">
    <source>
        <dbReference type="EMBL" id="MFC4892812.1"/>
    </source>
</evidence>
<evidence type="ECO:0000313" key="7">
    <source>
        <dbReference type="Proteomes" id="UP001595926"/>
    </source>
</evidence>